<feature type="domain" description="SB" evidence="9">
    <location>
        <begin position="462"/>
        <end position="530"/>
    </location>
</feature>
<dbReference type="Gene3D" id="6.10.140.820">
    <property type="match status" value="1"/>
</dbReference>
<dbReference type="SUPFAM" id="SSF54495">
    <property type="entry name" value="UBC-like"/>
    <property type="match status" value="1"/>
</dbReference>
<keyword evidence="4" id="KW-0967">Endosome</keyword>
<dbReference type="SUPFAM" id="SSF140111">
    <property type="entry name" value="Endosomal sorting complex assembly domain"/>
    <property type="match status" value="1"/>
</dbReference>
<dbReference type="GO" id="GO:0000813">
    <property type="term" value="C:ESCRT I complex"/>
    <property type="evidence" value="ECO:0007669"/>
    <property type="project" value="TreeGrafter"/>
</dbReference>
<comment type="caution">
    <text evidence="11">The sequence shown here is derived from an EMBL/GenBank/DDBJ whole genome shotgun (WGS) entry which is preliminary data.</text>
</comment>
<comment type="similarity">
    <text evidence="2">Belongs to the ubiquitin-conjugating enzyme family. UEV subfamily.</text>
</comment>
<dbReference type="CDD" id="cd11685">
    <property type="entry name" value="UEV_TSG101-like"/>
    <property type="match status" value="1"/>
</dbReference>
<evidence type="ECO:0000259" key="9">
    <source>
        <dbReference type="PROSITE" id="PS51312"/>
    </source>
</evidence>
<dbReference type="InterPro" id="IPR052070">
    <property type="entry name" value="ESCRT-I_UEV_domain"/>
</dbReference>
<dbReference type="Proteomes" id="UP000807353">
    <property type="component" value="Unassembled WGS sequence"/>
</dbReference>
<dbReference type="PANTHER" id="PTHR23306">
    <property type="entry name" value="TUMOR SUSCEPTIBILITY GENE 101 PROTEIN-RELATED"/>
    <property type="match status" value="1"/>
</dbReference>
<evidence type="ECO:0000256" key="6">
    <source>
        <dbReference type="ARBA" id="ARBA00023054"/>
    </source>
</evidence>
<dbReference type="GO" id="GO:0006886">
    <property type="term" value="P:intracellular protein transport"/>
    <property type="evidence" value="ECO:0007669"/>
    <property type="project" value="UniProtKB-ARBA"/>
</dbReference>
<dbReference type="GO" id="GO:0043130">
    <property type="term" value="F:ubiquitin binding"/>
    <property type="evidence" value="ECO:0007669"/>
    <property type="project" value="TreeGrafter"/>
</dbReference>
<keyword evidence="12" id="KW-1185">Reference proteome</keyword>
<dbReference type="EMBL" id="MU150252">
    <property type="protein sequence ID" value="KAF9464664.1"/>
    <property type="molecule type" value="Genomic_DNA"/>
</dbReference>
<dbReference type="Gene3D" id="3.10.110.10">
    <property type="entry name" value="Ubiquitin Conjugating Enzyme"/>
    <property type="match status" value="1"/>
</dbReference>
<evidence type="ECO:0000256" key="2">
    <source>
        <dbReference type="ARBA" id="ARBA00009594"/>
    </source>
</evidence>
<dbReference type="PROSITE" id="PS51312">
    <property type="entry name" value="SB"/>
    <property type="match status" value="1"/>
</dbReference>
<evidence type="ECO:0000259" key="10">
    <source>
        <dbReference type="PROSITE" id="PS51322"/>
    </source>
</evidence>
<dbReference type="OrthoDB" id="306304at2759"/>
<evidence type="ECO:0000256" key="4">
    <source>
        <dbReference type="ARBA" id="ARBA00022753"/>
    </source>
</evidence>
<dbReference type="GO" id="GO:0043162">
    <property type="term" value="P:ubiquitin-dependent protein catabolic process via the multivesicular body sorting pathway"/>
    <property type="evidence" value="ECO:0007669"/>
    <property type="project" value="UniProtKB-ARBA"/>
</dbReference>
<evidence type="ECO:0000313" key="12">
    <source>
        <dbReference type="Proteomes" id="UP000807353"/>
    </source>
</evidence>
<feature type="compositionally biased region" description="Low complexity" evidence="8">
    <location>
        <begin position="246"/>
        <end position="257"/>
    </location>
</feature>
<keyword evidence="6" id="KW-0175">Coiled coil</keyword>
<feature type="region of interest" description="Disordered" evidence="8">
    <location>
        <begin position="147"/>
        <end position="166"/>
    </location>
</feature>
<dbReference type="Pfam" id="PF09454">
    <property type="entry name" value="Vps23_core"/>
    <property type="match status" value="1"/>
</dbReference>
<feature type="region of interest" description="Disordered" evidence="8">
    <location>
        <begin position="181"/>
        <end position="211"/>
    </location>
</feature>
<dbReference type="InterPro" id="IPR017916">
    <property type="entry name" value="SB_dom"/>
</dbReference>
<gene>
    <name evidence="11" type="ORF">BDZ94DRAFT_1190501</name>
</gene>
<keyword evidence="5 7" id="KW-0653">Protein transport</keyword>
<evidence type="ECO:0000256" key="3">
    <source>
        <dbReference type="ARBA" id="ARBA00022448"/>
    </source>
</evidence>
<evidence type="ECO:0000256" key="7">
    <source>
        <dbReference type="PROSITE-ProRule" id="PRU00644"/>
    </source>
</evidence>
<feature type="compositionally biased region" description="Polar residues" evidence="8">
    <location>
        <begin position="282"/>
        <end position="299"/>
    </location>
</feature>
<reference evidence="11" key="1">
    <citation type="submission" date="2020-11" db="EMBL/GenBank/DDBJ databases">
        <authorList>
            <consortium name="DOE Joint Genome Institute"/>
            <person name="Ahrendt S."/>
            <person name="Riley R."/>
            <person name="Andreopoulos W."/>
            <person name="Labutti K."/>
            <person name="Pangilinan J."/>
            <person name="Ruiz-Duenas F.J."/>
            <person name="Barrasa J.M."/>
            <person name="Sanchez-Garcia M."/>
            <person name="Camarero S."/>
            <person name="Miyauchi S."/>
            <person name="Serrano A."/>
            <person name="Linde D."/>
            <person name="Babiker R."/>
            <person name="Drula E."/>
            <person name="Ayuso-Fernandez I."/>
            <person name="Pacheco R."/>
            <person name="Padilla G."/>
            <person name="Ferreira P."/>
            <person name="Barriuso J."/>
            <person name="Kellner H."/>
            <person name="Castanera R."/>
            <person name="Alfaro M."/>
            <person name="Ramirez L."/>
            <person name="Pisabarro A.G."/>
            <person name="Kuo A."/>
            <person name="Tritt A."/>
            <person name="Lipzen A."/>
            <person name="He G."/>
            <person name="Yan M."/>
            <person name="Ng V."/>
            <person name="Cullen D."/>
            <person name="Martin F."/>
            <person name="Rosso M.-N."/>
            <person name="Henrissat B."/>
            <person name="Hibbett D."/>
            <person name="Martinez A.T."/>
            <person name="Grigoriev I.V."/>
        </authorList>
    </citation>
    <scope>NUCLEOTIDE SEQUENCE</scope>
    <source>
        <strain evidence="11">CBS 247.69</strain>
    </source>
</reference>
<keyword evidence="3 7" id="KW-0813">Transport</keyword>
<feature type="region of interest" description="Disordered" evidence="8">
    <location>
        <begin position="233"/>
        <end position="365"/>
    </location>
</feature>
<dbReference type="PROSITE" id="PS51322">
    <property type="entry name" value="UEV"/>
    <property type="match status" value="1"/>
</dbReference>
<dbReference type="AlphaFoldDB" id="A0A9P6CL91"/>
<dbReference type="InterPro" id="IPR008883">
    <property type="entry name" value="UEV_N"/>
</dbReference>
<dbReference type="PANTHER" id="PTHR23306:SF3">
    <property type="entry name" value="TUMOR SUPPRESSOR PROTEIN 101"/>
    <property type="match status" value="1"/>
</dbReference>
<dbReference type="InterPro" id="IPR016135">
    <property type="entry name" value="UBQ-conjugating_enzyme/RWD"/>
</dbReference>
<dbReference type="GO" id="GO:0072666">
    <property type="term" value="P:establishment of protein localization to vacuole"/>
    <property type="evidence" value="ECO:0007669"/>
    <property type="project" value="UniProtKB-ARBA"/>
</dbReference>
<protein>
    <submittedName>
        <fullName evidence="11">UEV domain-containing protein</fullName>
    </submittedName>
</protein>
<evidence type="ECO:0000256" key="5">
    <source>
        <dbReference type="ARBA" id="ARBA00022927"/>
    </source>
</evidence>
<evidence type="ECO:0000256" key="1">
    <source>
        <dbReference type="ARBA" id="ARBA00004177"/>
    </source>
</evidence>
<feature type="compositionally biased region" description="Pro residues" evidence="8">
    <location>
        <begin position="258"/>
        <end position="268"/>
    </location>
</feature>
<dbReference type="InterPro" id="IPR037202">
    <property type="entry name" value="ESCRT_assembly_dom"/>
</dbReference>
<sequence>MNSGVESLTQKWLRQNVQSYTHSDRVYTDVHSLISRFNSLRPKSDVYTYDDGRTQLLLCVHGLLAISYRNASYNIPIAIWLTREHPRHPPIAYVVPTNDMLVKAGRYVDVSGKCSIDYLQNWARKSEGCDLSALVEAMQDHFSREPPVYAKPQKTTNPTPVPPNPVITTGSSQNLVQEYRDRPPLPLPPSPTYHNPINRDRPMIPPKPQLSTSHDVVRPFVSLLFAMFTSCNSQDPPSIQPPLPPRIDIGPPQYRISPPAPPPIPPQYPTLASGPFSRGHLDSSSPAVSLQTPTATWHQPSPPLPPMHSYSRTTGQSSYDALPQQVPAQVGAPTPIHPAPNFLDEDSSDNVQPIRSAPAPPRPPNPELLHLHNQVYEKLSSEIRSLSQALALDGERLRAHQMDLLSGEPAIRDEMARLEAVRDVCRNVSGRLKGTVTQAEVNIAELRRKGDPEVDELVCSTTIVHNQLITLVAEDNAIEDTIYHLHRALNAGRIDLERFLRSTRSLAEEQFMKRALIEKIQVGIPMGMSMGSRWS</sequence>
<evidence type="ECO:0000256" key="8">
    <source>
        <dbReference type="SAM" id="MobiDB-lite"/>
    </source>
</evidence>
<comment type="subcellular location">
    <subcellularLocation>
        <location evidence="1">Endosome</location>
    </subcellularLocation>
</comment>
<proteinExistence type="inferred from homology"/>
<organism evidence="11 12">
    <name type="scientific">Collybia nuda</name>
    <dbReference type="NCBI Taxonomy" id="64659"/>
    <lineage>
        <taxon>Eukaryota</taxon>
        <taxon>Fungi</taxon>
        <taxon>Dikarya</taxon>
        <taxon>Basidiomycota</taxon>
        <taxon>Agaricomycotina</taxon>
        <taxon>Agaricomycetes</taxon>
        <taxon>Agaricomycetidae</taxon>
        <taxon>Agaricales</taxon>
        <taxon>Tricholomatineae</taxon>
        <taxon>Clitocybaceae</taxon>
        <taxon>Collybia</taxon>
    </lineage>
</organism>
<feature type="compositionally biased region" description="Polar residues" evidence="8">
    <location>
        <begin position="310"/>
        <end position="319"/>
    </location>
</feature>
<dbReference type="Pfam" id="PF05743">
    <property type="entry name" value="UEV"/>
    <property type="match status" value="1"/>
</dbReference>
<feature type="domain" description="UEV" evidence="10">
    <location>
        <begin position="7"/>
        <end position="152"/>
    </location>
</feature>
<name>A0A9P6CL91_9AGAR</name>
<accession>A0A9P6CL91</accession>
<evidence type="ECO:0000313" key="11">
    <source>
        <dbReference type="EMBL" id="KAF9464664.1"/>
    </source>
</evidence>